<dbReference type="Gene3D" id="6.10.340.10">
    <property type="match status" value="1"/>
</dbReference>
<evidence type="ECO:0000256" key="4">
    <source>
        <dbReference type="ARBA" id="ARBA00022679"/>
    </source>
</evidence>
<dbReference type="AlphaFoldDB" id="A0A7X0SQ53"/>
<protein>
    <submittedName>
        <fullName evidence="9">Histidine kinase</fullName>
    </submittedName>
</protein>
<keyword evidence="4" id="KW-0808">Transferase</keyword>
<keyword evidence="5 9" id="KW-0418">Kinase</keyword>
<keyword evidence="10" id="KW-1185">Reference proteome</keyword>
<keyword evidence="6 7" id="KW-0472">Membrane</keyword>
<evidence type="ECO:0000256" key="7">
    <source>
        <dbReference type="SAM" id="Phobius"/>
    </source>
</evidence>
<dbReference type="RefSeq" id="WP_185131693.1">
    <property type="nucleotide sequence ID" value="NZ_JACJVO010000032.1"/>
</dbReference>
<dbReference type="Proteomes" id="UP000564644">
    <property type="component" value="Unassembled WGS sequence"/>
</dbReference>
<dbReference type="InterPro" id="IPR003594">
    <property type="entry name" value="HATPase_dom"/>
</dbReference>
<dbReference type="SMART" id="SM00304">
    <property type="entry name" value="HAMP"/>
    <property type="match status" value="1"/>
</dbReference>
<dbReference type="GO" id="GO:0005886">
    <property type="term" value="C:plasma membrane"/>
    <property type="evidence" value="ECO:0007669"/>
    <property type="project" value="UniProtKB-SubCell"/>
</dbReference>
<reference evidence="9 10" key="1">
    <citation type="submission" date="2020-08" db="EMBL/GenBank/DDBJ databases">
        <title>Cohnella phylogeny.</title>
        <authorList>
            <person name="Dunlap C."/>
        </authorList>
    </citation>
    <scope>NUCLEOTIDE SEQUENCE [LARGE SCALE GENOMIC DNA]</scope>
    <source>
        <strain evidence="9 10">CBP 2801</strain>
    </source>
</reference>
<evidence type="ECO:0000256" key="6">
    <source>
        <dbReference type="ARBA" id="ARBA00023136"/>
    </source>
</evidence>
<dbReference type="PANTHER" id="PTHR34220">
    <property type="entry name" value="SENSOR HISTIDINE KINASE YPDA"/>
    <property type="match status" value="1"/>
</dbReference>
<organism evidence="9 10">
    <name type="scientific">Cohnella zeiphila</name>
    <dbReference type="NCBI Taxonomy" id="2761120"/>
    <lineage>
        <taxon>Bacteria</taxon>
        <taxon>Bacillati</taxon>
        <taxon>Bacillota</taxon>
        <taxon>Bacilli</taxon>
        <taxon>Bacillales</taxon>
        <taxon>Paenibacillaceae</taxon>
        <taxon>Cohnella</taxon>
    </lineage>
</organism>
<keyword evidence="2" id="KW-1003">Cell membrane</keyword>
<dbReference type="PANTHER" id="PTHR34220:SF7">
    <property type="entry name" value="SENSOR HISTIDINE KINASE YPDA"/>
    <property type="match status" value="1"/>
</dbReference>
<dbReference type="EMBL" id="JACJVO010000032">
    <property type="protein sequence ID" value="MBB6734029.1"/>
    <property type="molecule type" value="Genomic_DNA"/>
</dbReference>
<keyword evidence="7" id="KW-0812">Transmembrane</keyword>
<evidence type="ECO:0000259" key="8">
    <source>
        <dbReference type="PROSITE" id="PS50885"/>
    </source>
</evidence>
<dbReference type="InterPro" id="IPR010559">
    <property type="entry name" value="Sig_transdc_His_kin_internal"/>
</dbReference>
<name>A0A7X0SQ53_9BACL</name>
<dbReference type="Pfam" id="PF02518">
    <property type="entry name" value="HATPase_c"/>
    <property type="match status" value="1"/>
</dbReference>
<keyword evidence="7" id="KW-1133">Transmembrane helix</keyword>
<dbReference type="InterPro" id="IPR003660">
    <property type="entry name" value="HAMP_dom"/>
</dbReference>
<dbReference type="Gene3D" id="3.30.565.10">
    <property type="entry name" value="Histidine kinase-like ATPase, C-terminal domain"/>
    <property type="match status" value="1"/>
</dbReference>
<dbReference type="SUPFAM" id="SSF55874">
    <property type="entry name" value="ATPase domain of HSP90 chaperone/DNA topoisomerase II/histidine kinase"/>
    <property type="match status" value="1"/>
</dbReference>
<dbReference type="GO" id="GO:0000155">
    <property type="term" value="F:phosphorelay sensor kinase activity"/>
    <property type="evidence" value="ECO:0007669"/>
    <property type="project" value="InterPro"/>
</dbReference>
<comment type="subcellular location">
    <subcellularLocation>
        <location evidence="1">Cell membrane</location>
        <topology evidence="1">Multi-pass membrane protein</topology>
    </subcellularLocation>
</comment>
<evidence type="ECO:0000313" key="9">
    <source>
        <dbReference type="EMBL" id="MBB6734029.1"/>
    </source>
</evidence>
<dbReference type="Pfam" id="PF06580">
    <property type="entry name" value="His_kinase"/>
    <property type="match status" value="1"/>
</dbReference>
<evidence type="ECO:0000256" key="1">
    <source>
        <dbReference type="ARBA" id="ARBA00004651"/>
    </source>
</evidence>
<feature type="transmembrane region" description="Helical" evidence="7">
    <location>
        <begin position="303"/>
        <end position="320"/>
    </location>
</feature>
<feature type="domain" description="HAMP" evidence="8">
    <location>
        <begin position="323"/>
        <end position="376"/>
    </location>
</feature>
<comment type="caution">
    <text evidence="9">The sequence shown here is derived from an EMBL/GenBank/DDBJ whole genome shotgun (WGS) entry which is preliminary data.</text>
</comment>
<proteinExistence type="predicted"/>
<evidence type="ECO:0000256" key="2">
    <source>
        <dbReference type="ARBA" id="ARBA00022475"/>
    </source>
</evidence>
<dbReference type="InterPro" id="IPR050640">
    <property type="entry name" value="Bact_2-comp_sensor_kinase"/>
</dbReference>
<keyword evidence="3" id="KW-0597">Phosphoprotein</keyword>
<evidence type="ECO:0000313" key="10">
    <source>
        <dbReference type="Proteomes" id="UP000564644"/>
    </source>
</evidence>
<accession>A0A7X0SQ53</accession>
<sequence length="614" mass="71631">MLRQIMQRTITGRFFNKLFLTYSLIIVTTVVILISFITDNIATTLKRQAISFNQQVLVSLDSYYQQKITNMKVFLRNIINDEEFYSSIAQFLEISSDDDQAKYMSLFTAVQSKLTTSIVSLDNDITNVYLYRNDQSPALVPIYKRIQNYPYNIDESYMKDLVQTTMFFPPIHSSMTKYPQSTYEYTTYDFIRDPDDVSRILGVLVIDYDCRKLVNSFSRFREYIKGNILILTESGEVVFDDSERYYKKNYPHTDVILGSQSNTIYLKNEILNINRNSRYGFISVGEIPFRDLYQDIGVINRKIYTITAISLLMILLLTFISNARFSKRVRDIVRSIRKIRNGIFEIPPPPSNTKDEIGIISMNVFEMSQRIKSHIEKEYVYDLRRKETELKQKEAELYALQSQVNPHFLYNTLEVIRMKALTYKQNEVSTMIRILSDLFRSSIKEQMVVRLRDELNYCKIYLELFTIRYGDRLEAIFDISEAVLPLGTIKHLLQPVVENSLIHGIQLDWDSDRVNRIGIRGYLEDEFLILEVADNGPGIPEDKLQEMRKDLDDPYLTKQQIGLFNVNRRIKLIYGNDYSLQIASKPGNGTTVKLKLKPLTLEELEAHVQSDARG</sequence>
<dbReference type="PROSITE" id="PS50885">
    <property type="entry name" value="HAMP"/>
    <property type="match status" value="1"/>
</dbReference>
<dbReference type="InterPro" id="IPR036890">
    <property type="entry name" value="HATPase_C_sf"/>
</dbReference>
<gene>
    <name evidence="9" type="ORF">H7C18_24210</name>
</gene>
<evidence type="ECO:0000256" key="5">
    <source>
        <dbReference type="ARBA" id="ARBA00022777"/>
    </source>
</evidence>
<feature type="transmembrane region" description="Helical" evidence="7">
    <location>
        <begin position="20"/>
        <end position="38"/>
    </location>
</feature>
<evidence type="ECO:0000256" key="3">
    <source>
        <dbReference type="ARBA" id="ARBA00022553"/>
    </source>
</evidence>